<dbReference type="AlphaFoldDB" id="E4Y1M2"/>
<reference evidence="1" key="1">
    <citation type="journal article" date="2010" name="Science">
        <title>Plasticity of animal genome architecture unmasked by rapid evolution of a pelagic tunicate.</title>
        <authorList>
            <person name="Denoeud F."/>
            <person name="Henriet S."/>
            <person name="Mungpakdee S."/>
            <person name="Aury J.M."/>
            <person name="Da Silva C."/>
            <person name="Brinkmann H."/>
            <person name="Mikhaleva J."/>
            <person name="Olsen L.C."/>
            <person name="Jubin C."/>
            <person name="Canestro C."/>
            <person name="Bouquet J.M."/>
            <person name="Danks G."/>
            <person name="Poulain J."/>
            <person name="Campsteijn C."/>
            <person name="Adamski M."/>
            <person name="Cross I."/>
            <person name="Yadetie F."/>
            <person name="Muffato M."/>
            <person name="Louis A."/>
            <person name="Butcher S."/>
            <person name="Tsagkogeorga G."/>
            <person name="Konrad A."/>
            <person name="Singh S."/>
            <person name="Jensen M.F."/>
            <person name="Cong E.H."/>
            <person name="Eikeseth-Otteraa H."/>
            <person name="Noel B."/>
            <person name="Anthouard V."/>
            <person name="Porcel B.M."/>
            <person name="Kachouri-Lafond R."/>
            <person name="Nishino A."/>
            <person name="Ugolini M."/>
            <person name="Chourrout P."/>
            <person name="Nishida H."/>
            <person name="Aasland R."/>
            <person name="Huzurbazar S."/>
            <person name="Westhof E."/>
            <person name="Delsuc F."/>
            <person name="Lehrach H."/>
            <person name="Reinhardt R."/>
            <person name="Weissenbach J."/>
            <person name="Roy S.W."/>
            <person name="Artiguenave F."/>
            <person name="Postlethwait J.H."/>
            <person name="Manak J.R."/>
            <person name="Thompson E.M."/>
            <person name="Jaillon O."/>
            <person name="Du Pasquier L."/>
            <person name="Boudinot P."/>
            <person name="Liberles D.A."/>
            <person name="Volff J.N."/>
            <person name="Philippe H."/>
            <person name="Lenhard B."/>
            <person name="Roest Crollius H."/>
            <person name="Wincker P."/>
            <person name="Chourrout D."/>
        </authorList>
    </citation>
    <scope>NUCLEOTIDE SEQUENCE [LARGE SCALE GENOMIC DNA]</scope>
</reference>
<sequence>NVLSFLNYFYDLVYADDISNNNDNKTSDGPAIRISARFRSCNGLSESSQRFSMRNPTVTASRLLRLATLFLPD</sequence>
<dbReference type="Proteomes" id="UP000001307">
    <property type="component" value="Unassembled WGS sequence"/>
</dbReference>
<evidence type="ECO:0000313" key="1">
    <source>
        <dbReference type="EMBL" id="CBY15766.1"/>
    </source>
</evidence>
<name>E4Y1M2_OIKDI</name>
<proteinExistence type="predicted"/>
<accession>E4Y1M2</accession>
<feature type="non-terminal residue" evidence="1">
    <location>
        <position position="1"/>
    </location>
</feature>
<organism evidence="1">
    <name type="scientific">Oikopleura dioica</name>
    <name type="common">Tunicate</name>
    <dbReference type="NCBI Taxonomy" id="34765"/>
    <lineage>
        <taxon>Eukaryota</taxon>
        <taxon>Metazoa</taxon>
        <taxon>Chordata</taxon>
        <taxon>Tunicata</taxon>
        <taxon>Appendicularia</taxon>
        <taxon>Copelata</taxon>
        <taxon>Oikopleuridae</taxon>
        <taxon>Oikopleura</taxon>
    </lineage>
</organism>
<dbReference type="InParanoid" id="E4Y1M2"/>
<gene>
    <name evidence="1" type="ORF">GSOID_T00014081001</name>
</gene>
<dbReference type="EMBL" id="FN653654">
    <property type="protein sequence ID" value="CBY15766.1"/>
    <property type="molecule type" value="Genomic_DNA"/>
</dbReference>
<protein>
    <submittedName>
        <fullName evidence="1">Uncharacterized protein</fullName>
    </submittedName>
</protein>
<keyword evidence="2" id="KW-1185">Reference proteome</keyword>
<evidence type="ECO:0000313" key="2">
    <source>
        <dbReference type="Proteomes" id="UP000001307"/>
    </source>
</evidence>